<dbReference type="AlphaFoldDB" id="A0A9D4TQK2"/>
<feature type="compositionally biased region" description="Low complexity" evidence="1">
    <location>
        <begin position="576"/>
        <end position="590"/>
    </location>
</feature>
<proteinExistence type="predicted"/>
<comment type="caution">
    <text evidence="2">The sequence shown here is derived from an EMBL/GenBank/DDBJ whole genome shotgun (WGS) entry which is preliminary data.</text>
</comment>
<dbReference type="PANTHER" id="PTHR32098">
    <property type="entry name" value="LYCOPENE BETA/EPSILON CYCLASE PROTEIN"/>
    <property type="match status" value="1"/>
</dbReference>
<evidence type="ECO:0000313" key="3">
    <source>
        <dbReference type="Proteomes" id="UP001055712"/>
    </source>
</evidence>
<accession>A0A9D4TQK2</accession>
<dbReference type="Proteomes" id="UP001055712">
    <property type="component" value="Unassembled WGS sequence"/>
</dbReference>
<feature type="compositionally biased region" description="Low complexity" evidence="1">
    <location>
        <begin position="301"/>
        <end position="333"/>
    </location>
</feature>
<feature type="compositionally biased region" description="Low complexity" evidence="1">
    <location>
        <begin position="554"/>
        <end position="569"/>
    </location>
</feature>
<evidence type="ECO:0000313" key="2">
    <source>
        <dbReference type="EMBL" id="KAI3432283.1"/>
    </source>
</evidence>
<keyword evidence="3" id="KW-1185">Reference proteome</keyword>
<organism evidence="2 3">
    <name type="scientific">Chlorella vulgaris</name>
    <name type="common">Green alga</name>
    <dbReference type="NCBI Taxonomy" id="3077"/>
    <lineage>
        <taxon>Eukaryota</taxon>
        <taxon>Viridiplantae</taxon>
        <taxon>Chlorophyta</taxon>
        <taxon>core chlorophytes</taxon>
        <taxon>Trebouxiophyceae</taxon>
        <taxon>Chlorellales</taxon>
        <taxon>Chlorellaceae</taxon>
        <taxon>Chlorella clade</taxon>
        <taxon>Chlorella</taxon>
    </lineage>
</organism>
<sequence length="710" mass="76053">MSCRSQRPFSHLQGAAAGPRLGWRQPSPHRRLLPLEVRRSFTLPHTLPDGAAGAVHPGYVTDTVPSDPAPAAAAPRRQRPQQELPPLVDSLLSSPSLERPEGTDPKQLLRVMEAFWAAMKDGKAVPAPSVVKRQPGTRLPSAPQYDVAVAGGTLGILLATALQARGHRVAVIERRRLEGRLQEWNIGRGELGRLVACGVLTQQEVDACVTSQFGPVRVAFKGSPSLDCGPDVLNCGVSPRLLIETLRRKFLEAGGELLEETAFKSAAVLDDGVHVELLPGRQAAPGMQPGDVNRPMAMAAASAAAAAGRPGTGSSSSSTSTSSSRSSSGGHSPHSPRRSITARLLVDCMGHYSPIAKQLRGGQRPDGVVLVVGGAWLGFSPERNTAADLLHTFTDSADDQQLFWEAFPAAGGQARTLYMFQYSDAHPSRPSFTQLLDTYLRLLPQYQGVPLEQLQPQRILMGGFPCYESGPLQPGWDRVLQVGDAAGAQSPLSFGGFGSLVRHMPRLVAGVSEALQEERLARRDLAWLAPYQPSLSTAFLLQRAMAPRPGQVVKAPASKTSSTPKSASKQAVTQHAAGSSGGPAAPSSQGAGEGRGWLPANHVNRLLRTNFSVLRLLGEGAMRPFLQDTLRFWPLAATMLGMLLRDPICICRVLVQLGPLLLLRWTGHFLALAAYTLGHTLLSPLRPLLGARSWRFRRLLDALEWGSGAS</sequence>
<evidence type="ECO:0000256" key="1">
    <source>
        <dbReference type="SAM" id="MobiDB-lite"/>
    </source>
</evidence>
<dbReference type="EMBL" id="SIDB01000005">
    <property type="protein sequence ID" value="KAI3432283.1"/>
    <property type="molecule type" value="Genomic_DNA"/>
</dbReference>
<reference evidence="2" key="2">
    <citation type="submission" date="2020-11" db="EMBL/GenBank/DDBJ databases">
        <authorList>
            <person name="Cecchin M."/>
            <person name="Marcolungo L."/>
            <person name="Rossato M."/>
            <person name="Girolomoni L."/>
            <person name="Cosentino E."/>
            <person name="Cuine S."/>
            <person name="Li-Beisson Y."/>
            <person name="Delledonne M."/>
            <person name="Ballottari M."/>
        </authorList>
    </citation>
    <scope>NUCLEOTIDE SEQUENCE</scope>
    <source>
        <strain evidence="2">211/11P</strain>
        <tissue evidence="2">Whole cell</tissue>
    </source>
</reference>
<gene>
    <name evidence="2" type="ORF">D9Q98_003843</name>
</gene>
<dbReference type="InterPro" id="IPR036188">
    <property type="entry name" value="FAD/NAD-bd_sf"/>
</dbReference>
<name>A0A9D4TQK2_CHLVU</name>
<feature type="region of interest" description="Disordered" evidence="1">
    <location>
        <begin position="47"/>
        <end position="104"/>
    </location>
</feature>
<dbReference type="Gene3D" id="3.50.50.60">
    <property type="entry name" value="FAD/NAD(P)-binding domain"/>
    <property type="match status" value="1"/>
</dbReference>
<reference evidence="2" key="1">
    <citation type="journal article" date="2019" name="Plant J.">
        <title>Chlorella vulgaris genome assembly and annotation reveals the molecular basis for metabolic acclimation to high light conditions.</title>
        <authorList>
            <person name="Cecchin M."/>
            <person name="Marcolungo L."/>
            <person name="Rossato M."/>
            <person name="Girolomoni L."/>
            <person name="Cosentino E."/>
            <person name="Cuine S."/>
            <person name="Li-Beisson Y."/>
            <person name="Delledonne M."/>
            <person name="Ballottari M."/>
        </authorList>
    </citation>
    <scope>NUCLEOTIDE SEQUENCE</scope>
    <source>
        <strain evidence="2">211/11P</strain>
    </source>
</reference>
<protein>
    <submittedName>
        <fullName evidence="2">Uncharacterized protein</fullName>
    </submittedName>
</protein>
<dbReference type="PANTHER" id="PTHR32098:SF5">
    <property type="entry name" value="LYCOPENE BETA_EPSILON CYCLASE PROTEIN"/>
    <property type="match status" value="1"/>
</dbReference>
<feature type="region of interest" description="Disordered" evidence="1">
    <location>
        <begin position="301"/>
        <end position="338"/>
    </location>
</feature>
<feature type="region of interest" description="Disordered" evidence="1">
    <location>
        <begin position="550"/>
        <end position="594"/>
    </location>
</feature>
<dbReference type="SUPFAM" id="SSF51905">
    <property type="entry name" value="FAD/NAD(P)-binding domain"/>
    <property type="match status" value="1"/>
</dbReference>
<feature type="compositionally biased region" description="Low complexity" evidence="1">
    <location>
        <begin position="69"/>
        <end position="97"/>
    </location>
</feature>
<dbReference type="OrthoDB" id="4211at2759"/>
<feature type="region of interest" description="Disordered" evidence="1">
    <location>
        <begin position="1"/>
        <end position="27"/>
    </location>
</feature>